<evidence type="ECO:0000313" key="7">
    <source>
        <dbReference type="Proteomes" id="UP001485043"/>
    </source>
</evidence>
<name>A0AAW1TAA8_9CHLO</name>
<dbReference type="GO" id="GO:0031123">
    <property type="term" value="P:RNA 3'-end processing"/>
    <property type="evidence" value="ECO:0007669"/>
    <property type="project" value="InterPro"/>
</dbReference>
<feature type="region of interest" description="Disordered" evidence="4">
    <location>
        <begin position="1"/>
        <end position="21"/>
    </location>
</feature>
<protein>
    <recommendedName>
        <fullName evidence="5">Poly(A) polymerase RNA-binding domain-containing protein</fullName>
    </recommendedName>
</protein>
<dbReference type="AlphaFoldDB" id="A0AAW1TAA8"/>
<dbReference type="GO" id="GO:0005634">
    <property type="term" value="C:nucleus"/>
    <property type="evidence" value="ECO:0007669"/>
    <property type="project" value="TreeGrafter"/>
</dbReference>
<feature type="compositionally biased region" description="Low complexity" evidence="4">
    <location>
        <begin position="219"/>
        <end position="245"/>
    </location>
</feature>
<keyword evidence="1" id="KW-0808">Transferase</keyword>
<dbReference type="InterPro" id="IPR011068">
    <property type="entry name" value="NuclTrfase_I-like_C"/>
</dbReference>
<evidence type="ECO:0000256" key="3">
    <source>
        <dbReference type="ARBA" id="ARBA00022840"/>
    </source>
</evidence>
<feature type="region of interest" description="Disordered" evidence="4">
    <location>
        <begin position="145"/>
        <end position="327"/>
    </location>
</feature>
<feature type="domain" description="Poly(A) polymerase RNA-binding" evidence="5">
    <location>
        <begin position="38"/>
        <end position="74"/>
    </location>
</feature>
<accession>A0AAW1TAA8</accession>
<evidence type="ECO:0000256" key="1">
    <source>
        <dbReference type="ARBA" id="ARBA00022679"/>
    </source>
</evidence>
<dbReference type="InterPro" id="IPR007010">
    <property type="entry name" value="PolA_pol_RNA-bd_dom"/>
</dbReference>
<keyword evidence="7" id="KW-1185">Reference proteome</keyword>
<dbReference type="GO" id="GO:0005524">
    <property type="term" value="F:ATP binding"/>
    <property type="evidence" value="ECO:0007669"/>
    <property type="project" value="UniProtKB-KW"/>
</dbReference>
<evidence type="ECO:0000313" key="6">
    <source>
        <dbReference type="EMBL" id="KAK9865753.1"/>
    </source>
</evidence>
<evidence type="ECO:0000256" key="4">
    <source>
        <dbReference type="SAM" id="MobiDB-lite"/>
    </source>
</evidence>
<feature type="compositionally biased region" description="Basic and acidic residues" evidence="4">
    <location>
        <begin position="169"/>
        <end position="185"/>
    </location>
</feature>
<reference evidence="6 7" key="1">
    <citation type="journal article" date="2024" name="Nat. Commun.">
        <title>Phylogenomics reveals the evolutionary origins of lichenization in chlorophyte algae.</title>
        <authorList>
            <person name="Puginier C."/>
            <person name="Libourel C."/>
            <person name="Otte J."/>
            <person name="Skaloud P."/>
            <person name="Haon M."/>
            <person name="Grisel S."/>
            <person name="Petersen M."/>
            <person name="Berrin J.G."/>
            <person name="Delaux P.M."/>
            <person name="Dal Grande F."/>
            <person name="Keller J."/>
        </authorList>
    </citation>
    <scope>NUCLEOTIDE SEQUENCE [LARGE SCALE GENOMIC DNA]</scope>
    <source>
        <strain evidence="6 7">SAG 2523</strain>
    </source>
</reference>
<proteinExistence type="predicted"/>
<feature type="domain" description="Poly(A) polymerase RNA-binding" evidence="5">
    <location>
        <begin position="87"/>
        <end position="153"/>
    </location>
</feature>
<dbReference type="PANTHER" id="PTHR10682">
    <property type="entry name" value="POLY A POLYMERASE"/>
    <property type="match status" value="1"/>
</dbReference>
<evidence type="ECO:0000256" key="2">
    <source>
        <dbReference type="ARBA" id="ARBA00022741"/>
    </source>
</evidence>
<gene>
    <name evidence="6" type="ORF">WJX84_008683</name>
</gene>
<feature type="compositionally biased region" description="Low complexity" evidence="4">
    <location>
        <begin position="290"/>
        <end position="306"/>
    </location>
</feature>
<dbReference type="Gene3D" id="3.30.70.590">
    <property type="entry name" value="Poly(A) polymerase predicted RNA binding domain"/>
    <property type="match status" value="1"/>
</dbReference>
<feature type="compositionally biased region" description="Basic and acidic residues" evidence="4">
    <location>
        <begin position="145"/>
        <end position="155"/>
    </location>
</feature>
<dbReference type="GO" id="GO:1990817">
    <property type="term" value="F:poly(A) RNA polymerase activity"/>
    <property type="evidence" value="ECO:0007669"/>
    <property type="project" value="TreeGrafter"/>
</dbReference>
<dbReference type="GO" id="GO:0003723">
    <property type="term" value="F:RNA binding"/>
    <property type="evidence" value="ECO:0007669"/>
    <property type="project" value="InterPro"/>
</dbReference>
<comment type="caution">
    <text evidence="6">The sequence shown here is derived from an EMBL/GenBank/DDBJ whole genome shotgun (WGS) entry which is preliminary data.</text>
</comment>
<dbReference type="SUPFAM" id="SSF55003">
    <property type="entry name" value="PAP/Archaeal CCA-adding enzyme, C-terminal domain"/>
    <property type="match status" value="1"/>
</dbReference>
<dbReference type="EMBL" id="JALJOV010000220">
    <property type="protein sequence ID" value="KAK9865753.1"/>
    <property type="molecule type" value="Genomic_DNA"/>
</dbReference>
<dbReference type="Proteomes" id="UP001485043">
    <property type="component" value="Unassembled WGS sequence"/>
</dbReference>
<sequence>MDSPRSSIEAEASGSTEPVSSRRTVFELTSEIVPTSGIDVSASNEEDFSAWEGWVQSRLRHLVLRTENIVAIRAWPAKFKTLSQSGEPCRCFFYMGLRKHQIPRAGQVNLSKPVTEWRGMVGNYEQRREGMDIAVRHIRQAELPDHCYPEGRRPVQPEPVAGDAAGTKRAAEDHLTSPEEKRPRSQDVPAVAEHPAAMDSTAEQTAPSFSGRAGCNGTSDPQDASGPSSAAQGQASQHASGLAGQHGQPQPASPMSLEMQHRLTHRPATSRLAPSQHAKPSQGRPDGTEAPRWAAAEPRPAASASSLKVHLRKSKGDCFRRASLKTW</sequence>
<keyword evidence="3" id="KW-0067">ATP-binding</keyword>
<keyword evidence="2" id="KW-0547">Nucleotide-binding</keyword>
<dbReference type="PANTHER" id="PTHR10682:SF10">
    <property type="entry name" value="POLYNUCLEOTIDE ADENYLYLTRANSFERASE"/>
    <property type="match status" value="1"/>
</dbReference>
<dbReference type="Pfam" id="PF04926">
    <property type="entry name" value="PAP_RNA-bind"/>
    <property type="match status" value="2"/>
</dbReference>
<organism evidence="6 7">
    <name type="scientific">Apatococcus fuscideae</name>
    <dbReference type="NCBI Taxonomy" id="2026836"/>
    <lineage>
        <taxon>Eukaryota</taxon>
        <taxon>Viridiplantae</taxon>
        <taxon>Chlorophyta</taxon>
        <taxon>core chlorophytes</taxon>
        <taxon>Trebouxiophyceae</taxon>
        <taxon>Chlorellales</taxon>
        <taxon>Chlorellaceae</taxon>
        <taxon>Apatococcus</taxon>
    </lineage>
</organism>
<evidence type="ECO:0000259" key="5">
    <source>
        <dbReference type="Pfam" id="PF04926"/>
    </source>
</evidence>